<name>A0ABS9J3B0_9FLAO</name>
<dbReference type="CDD" id="cd10456">
    <property type="entry name" value="GIY-YIG_UPF0213"/>
    <property type="match status" value="1"/>
</dbReference>
<organism evidence="3 4">
    <name type="scientific">Joostella atrarenae</name>
    <dbReference type="NCBI Taxonomy" id="679257"/>
    <lineage>
        <taxon>Bacteria</taxon>
        <taxon>Pseudomonadati</taxon>
        <taxon>Bacteroidota</taxon>
        <taxon>Flavobacteriia</taxon>
        <taxon>Flavobacteriales</taxon>
        <taxon>Flavobacteriaceae</taxon>
        <taxon>Joostella</taxon>
    </lineage>
</organism>
<dbReference type="SUPFAM" id="SSF82771">
    <property type="entry name" value="GIY-YIG endonuclease"/>
    <property type="match status" value="1"/>
</dbReference>
<evidence type="ECO:0000313" key="4">
    <source>
        <dbReference type="Proteomes" id="UP000829517"/>
    </source>
</evidence>
<gene>
    <name evidence="3" type="ORF">JM658_08685</name>
</gene>
<dbReference type="PROSITE" id="PS50164">
    <property type="entry name" value="GIY_YIG"/>
    <property type="match status" value="1"/>
</dbReference>
<evidence type="ECO:0000256" key="1">
    <source>
        <dbReference type="ARBA" id="ARBA00007435"/>
    </source>
</evidence>
<comment type="caution">
    <text evidence="3">The sequence shown here is derived from an EMBL/GenBank/DDBJ whole genome shotgun (WGS) entry which is preliminary data.</text>
</comment>
<reference evidence="3 4" key="1">
    <citation type="submission" date="2021-01" db="EMBL/GenBank/DDBJ databases">
        <title>Genome sequencing of Joostella atrarenae M1-2 (= KCTC 23194).</title>
        <authorList>
            <person name="Zakaria M.R."/>
            <person name="Lam M.Q."/>
            <person name="Chong C.S."/>
        </authorList>
    </citation>
    <scope>NUCLEOTIDE SEQUENCE [LARGE SCALE GENOMIC DNA]</scope>
    <source>
        <strain evidence="3 4">M1-2</strain>
    </source>
</reference>
<evidence type="ECO:0000313" key="3">
    <source>
        <dbReference type="EMBL" id="MCF8714903.1"/>
    </source>
</evidence>
<evidence type="ECO:0000259" key="2">
    <source>
        <dbReference type="PROSITE" id="PS50164"/>
    </source>
</evidence>
<feature type="domain" description="GIY-YIG" evidence="2">
    <location>
        <begin position="2"/>
        <end position="78"/>
    </location>
</feature>
<sequence length="109" mass="12874">MKIYYVYLLECSDDSYYIGMTSNLNKRLYEHNVGIYPSAYTYNRRPLEIKWFAEFTNVNIAIEKEKQLKGWSRRKKKALIEENWDNLVKFSKNYTEYGKDGDGASTSSA</sequence>
<accession>A0ABS9J3B0</accession>
<dbReference type="RefSeq" id="WP_236958869.1">
    <property type="nucleotide sequence ID" value="NZ_JAETXX010000004.1"/>
</dbReference>
<dbReference type="Gene3D" id="3.40.1440.10">
    <property type="entry name" value="GIY-YIG endonuclease"/>
    <property type="match status" value="1"/>
</dbReference>
<dbReference type="EMBL" id="JAETXX010000004">
    <property type="protein sequence ID" value="MCF8714903.1"/>
    <property type="molecule type" value="Genomic_DNA"/>
</dbReference>
<dbReference type="InterPro" id="IPR035901">
    <property type="entry name" value="GIY-YIG_endonuc_sf"/>
</dbReference>
<dbReference type="Pfam" id="PF01541">
    <property type="entry name" value="GIY-YIG"/>
    <property type="match status" value="1"/>
</dbReference>
<dbReference type="Proteomes" id="UP000829517">
    <property type="component" value="Unassembled WGS sequence"/>
</dbReference>
<dbReference type="PANTHER" id="PTHR34477">
    <property type="entry name" value="UPF0213 PROTEIN YHBQ"/>
    <property type="match status" value="1"/>
</dbReference>
<protein>
    <submittedName>
        <fullName evidence="3">GIY-YIG nuclease family protein</fullName>
    </submittedName>
</protein>
<comment type="similarity">
    <text evidence="1">Belongs to the UPF0213 family.</text>
</comment>
<dbReference type="InterPro" id="IPR000305">
    <property type="entry name" value="GIY-YIG_endonuc"/>
</dbReference>
<dbReference type="PANTHER" id="PTHR34477:SF1">
    <property type="entry name" value="UPF0213 PROTEIN YHBQ"/>
    <property type="match status" value="1"/>
</dbReference>
<dbReference type="InterPro" id="IPR050190">
    <property type="entry name" value="UPF0213_domain"/>
</dbReference>
<keyword evidence="4" id="KW-1185">Reference proteome</keyword>
<proteinExistence type="inferred from homology"/>